<organism evidence="1 2">
    <name type="scientific">Corchorus olitorius</name>
    <dbReference type="NCBI Taxonomy" id="93759"/>
    <lineage>
        <taxon>Eukaryota</taxon>
        <taxon>Viridiplantae</taxon>
        <taxon>Streptophyta</taxon>
        <taxon>Embryophyta</taxon>
        <taxon>Tracheophyta</taxon>
        <taxon>Spermatophyta</taxon>
        <taxon>Magnoliopsida</taxon>
        <taxon>eudicotyledons</taxon>
        <taxon>Gunneridae</taxon>
        <taxon>Pentapetalae</taxon>
        <taxon>rosids</taxon>
        <taxon>malvids</taxon>
        <taxon>Malvales</taxon>
        <taxon>Malvaceae</taxon>
        <taxon>Grewioideae</taxon>
        <taxon>Apeibeae</taxon>
        <taxon>Corchorus</taxon>
    </lineage>
</organism>
<dbReference type="AlphaFoldDB" id="A0A1R3G606"/>
<protein>
    <submittedName>
        <fullName evidence="1">Uncharacterized protein</fullName>
    </submittedName>
</protein>
<proteinExistence type="predicted"/>
<accession>A0A1R3G606</accession>
<evidence type="ECO:0000313" key="1">
    <source>
        <dbReference type="EMBL" id="OMO53511.1"/>
    </source>
</evidence>
<sequence>MGVDLEFGKGGIDGRKGEAEIMMIGGPIFGKSNSVLTR</sequence>
<reference evidence="2" key="1">
    <citation type="submission" date="2013-09" db="EMBL/GenBank/DDBJ databases">
        <title>Corchorus olitorius genome sequencing.</title>
        <authorList>
            <person name="Alam M."/>
            <person name="Haque M.S."/>
            <person name="Islam M.S."/>
            <person name="Emdad E.M."/>
            <person name="Islam M.M."/>
            <person name="Ahmed B."/>
            <person name="Halim A."/>
            <person name="Hossen Q.M.M."/>
            <person name="Hossain M.Z."/>
            <person name="Ahmed R."/>
            <person name="Khan M.M."/>
            <person name="Islam R."/>
            <person name="Rashid M.M."/>
            <person name="Khan S.A."/>
            <person name="Rahman M.S."/>
            <person name="Alam M."/>
            <person name="Yahiya A.S."/>
            <person name="Khan M.S."/>
            <person name="Azam M.S."/>
            <person name="Haque T."/>
            <person name="Lashkar M.Z.H."/>
            <person name="Akhand A.I."/>
            <person name="Morshed G."/>
            <person name="Roy S."/>
            <person name="Uddin K.S."/>
            <person name="Rabeya T."/>
            <person name="Hossain A.S."/>
            <person name="Chowdhury A."/>
            <person name="Snigdha A.R."/>
            <person name="Mortoza M.S."/>
            <person name="Matin S.A."/>
            <person name="Hoque S.M.E."/>
            <person name="Islam M.K."/>
            <person name="Roy D.K."/>
            <person name="Haider R."/>
            <person name="Moosa M.M."/>
            <person name="Elias S.M."/>
            <person name="Hasan A.M."/>
            <person name="Jahan S."/>
            <person name="Shafiuddin M."/>
            <person name="Mahmood N."/>
            <person name="Shommy N.S."/>
        </authorList>
    </citation>
    <scope>NUCLEOTIDE SEQUENCE [LARGE SCALE GENOMIC DNA]</scope>
    <source>
        <strain evidence="2">cv. O-4</strain>
    </source>
</reference>
<comment type="caution">
    <text evidence="1">The sequence shown here is derived from an EMBL/GenBank/DDBJ whole genome shotgun (WGS) entry which is preliminary data.</text>
</comment>
<evidence type="ECO:0000313" key="2">
    <source>
        <dbReference type="Proteomes" id="UP000187203"/>
    </source>
</evidence>
<gene>
    <name evidence="1" type="ORF">COLO4_36715</name>
</gene>
<name>A0A1R3G606_9ROSI</name>
<dbReference type="Proteomes" id="UP000187203">
    <property type="component" value="Unassembled WGS sequence"/>
</dbReference>
<dbReference type="OrthoDB" id="10475721at2759"/>
<dbReference type="EMBL" id="AWUE01023515">
    <property type="protein sequence ID" value="OMO53511.1"/>
    <property type="molecule type" value="Genomic_DNA"/>
</dbReference>
<keyword evidence="2" id="KW-1185">Reference proteome</keyword>